<organism evidence="2 3">
    <name type="scientific">Maribacter chungangensis</name>
    <dbReference type="NCBI Taxonomy" id="1069117"/>
    <lineage>
        <taxon>Bacteria</taxon>
        <taxon>Pseudomonadati</taxon>
        <taxon>Bacteroidota</taxon>
        <taxon>Flavobacteriia</taxon>
        <taxon>Flavobacteriales</taxon>
        <taxon>Flavobacteriaceae</taxon>
        <taxon>Maribacter</taxon>
    </lineage>
</organism>
<gene>
    <name evidence="2" type="ORF">ACFQZJ_01475</name>
</gene>
<feature type="transmembrane region" description="Helical" evidence="1">
    <location>
        <begin position="24"/>
        <end position="46"/>
    </location>
</feature>
<keyword evidence="3" id="KW-1185">Reference proteome</keyword>
<accession>A0ABW3B0G5</accession>
<proteinExistence type="predicted"/>
<sequence>MIQHTHVSPNLYEPATLFNFLTDIGPIMLLSLSFSGALFCFWYFVLELNKQEMERKIWLGQNKNLLLQYEDLHYLLDDFGQKVPCCSHCKNDKMQLWDYFHNLLVVRCTSCKMNYTFSKGYDELLQPLFCQLDGATALVNAVSRHRHELLGKHLARKFSIDVTGIHKNKSPLGVIKFNASRANATSIKSVFDISLNTWEVVTPEKRIAS</sequence>
<keyword evidence="1" id="KW-0472">Membrane</keyword>
<name>A0ABW3B0G5_9FLAO</name>
<dbReference type="EMBL" id="JBHTHY010000003">
    <property type="protein sequence ID" value="MFD0796114.1"/>
    <property type="molecule type" value="Genomic_DNA"/>
</dbReference>
<evidence type="ECO:0000256" key="1">
    <source>
        <dbReference type="SAM" id="Phobius"/>
    </source>
</evidence>
<protein>
    <submittedName>
        <fullName evidence="2">Uncharacterized protein</fullName>
    </submittedName>
</protein>
<evidence type="ECO:0000313" key="2">
    <source>
        <dbReference type="EMBL" id="MFD0796114.1"/>
    </source>
</evidence>
<keyword evidence="1" id="KW-1133">Transmembrane helix</keyword>
<comment type="caution">
    <text evidence="2">The sequence shown here is derived from an EMBL/GenBank/DDBJ whole genome shotgun (WGS) entry which is preliminary data.</text>
</comment>
<reference evidence="3" key="1">
    <citation type="journal article" date="2019" name="Int. J. Syst. Evol. Microbiol.">
        <title>The Global Catalogue of Microorganisms (GCM) 10K type strain sequencing project: providing services to taxonomists for standard genome sequencing and annotation.</title>
        <authorList>
            <consortium name="The Broad Institute Genomics Platform"/>
            <consortium name="The Broad Institute Genome Sequencing Center for Infectious Disease"/>
            <person name="Wu L."/>
            <person name="Ma J."/>
        </authorList>
    </citation>
    <scope>NUCLEOTIDE SEQUENCE [LARGE SCALE GENOMIC DNA]</scope>
    <source>
        <strain evidence="3">CCUG 61948</strain>
    </source>
</reference>
<keyword evidence="1" id="KW-0812">Transmembrane</keyword>
<dbReference type="Proteomes" id="UP001597012">
    <property type="component" value="Unassembled WGS sequence"/>
</dbReference>
<dbReference type="RefSeq" id="WP_379931787.1">
    <property type="nucleotide sequence ID" value="NZ_JBHTHY010000003.1"/>
</dbReference>
<evidence type="ECO:0000313" key="3">
    <source>
        <dbReference type="Proteomes" id="UP001597012"/>
    </source>
</evidence>